<evidence type="ECO:0000259" key="3">
    <source>
        <dbReference type="Pfam" id="PF06722"/>
    </source>
</evidence>
<comment type="caution">
    <text evidence="4">The sequence shown here is derived from an EMBL/GenBank/DDBJ whole genome shotgun (WGS) entry which is preliminary data.</text>
</comment>
<sequence length="446" mass="51359">MAHIAIITSGSIGFLNASFELMSRLQEEGHQLTCLSCLDVRSRVEEQGFPYMQLPEINFYPVLKGPDGKEAKGWKARFRLHLKRSKYLSEQGRELLGLDEFKSKLQQLHPDFALVNMELHEAIFTLMDLKIPFKLLSSWYNFYRIKGLPPIRRLIIPGQGFQGSAPGIAHGWAFVKAKIYGRYLFDMLQFRNYRRVLLKKYARQLGYPTANLIHRNFPSIYIHKRLPILTMTLKELEFPHDSPDRFSYLGPMVFEKRQDKVSPETQEKLRHIFERKKASGSRLIYCSVSSNKRADADFLKNVIEAVRGVKSWLLVMTTGGKIPESFSKDLPDNVYVFNWLPQLQVLKEADCSINHGGGHAISECIHFSVPMLIFSGGEYDQNGCAARISYHGLGILGDTKQDDANAIQQKIEEILQNKKYQEKMEQMNLLYKQYRSRTLSPLILSE</sequence>
<keyword evidence="2" id="KW-0808">Transferase</keyword>
<evidence type="ECO:0000313" key="4">
    <source>
        <dbReference type="EMBL" id="NAS13231.1"/>
    </source>
</evidence>
<dbReference type="Gene3D" id="3.40.50.2000">
    <property type="entry name" value="Glycogen Phosphorylase B"/>
    <property type="match status" value="2"/>
</dbReference>
<dbReference type="EMBL" id="WXYO01000006">
    <property type="protein sequence ID" value="NAS13231.1"/>
    <property type="molecule type" value="Genomic_DNA"/>
</dbReference>
<gene>
    <name evidence="4" type="ORF">GTQ38_14535</name>
</gene>
<protein>
    <recommendedName>
        <fullName evidence="3">Erythromycin biosynthesis protein CIII-like C-terminal domain-containing protein</fullName>
    </recommendedName>
</protein>
<evidence type="ECO:0000256" key="1">
    <source>
        <dbReference type="ARBA" id="ARBA00022676"/>
    </source>
</evidence>
<reference evidence="4 5" key="1">
    <citation type="submission" date="2020-01" db="EMBL/GenBank/DDBJ databases">
        <title>Bacteria diversity of Porities sp.</title>
        <authorList>
            <person name="Wang G."/>
        </authorList>
    </citation>
    <scope>NUCLEOTIDE SEQUENCE [LARGE SCALE GENOMIC DNA]</scope>
    <source>
        <strain evidence="4 5">R33</strain>
    </source>
</reference>
<evidence type="ECO:0000313" key="5">
    <source>
        <dbReference type="Proteomes" id="UP000475249"/>
    </source>
</evidence>
<keyword evidence="1" id="KW-0328">Glycosyltransferase</keyword>
<dbReference type="CDD" id="cd03784">
    <property type="entry name" value="GT1_Gtf-like"/>
    <property type="match status" value="1"/>
</dbReference>
<dbReference type="PANTHER" id="PTHR48043">
    <property type="entry name" value="EG:EG0003.4 PROTEIN-RELATED"/>
    <property type="match status" value="1"/>
</dbReference>
<dbReference type="Proteomes" id="UP000475249">
    <property type="component" value="Unassembled WGS sequence"/>
</dbReference>
<dbReference type="InterPro" id="IPR002213">
    <property type="entry name" value="UDP_glucos_trans"/>
</dbReference>
<accession>A0A6L9EEZ0</accession>
<dbReference type="AlphaFoldDB" id="A0A6L9EEZ0"/>
<organism evidence="4 5">
    <name type="scientific">Poritiphilus flavus</name>
    <dbReference type="NCBI Taxonomy" id="2697053"/>
    <lineage>
        <taxon>Bacteria</taxon>
        <taxon>Pseudomonadati</taxon>
        <taxon>Bacteroidota</taxon>
        <taxon>Flavobacteriia</taxon>
        <taxon>Flavobacteriales</taxon>
        <taxon>Flavobacteriaceae</taxon>
        <taxon>Poritiphilus</taxon>
    </lineage>
</organism>
<dbReference type="Pfam" id="PF06722">
    <property type="entry name" value="EryCIII-like_C"/>
    <property type="match status" value="1"/>
</dbReference>
<dbReference type="GO" id="GO:0016758">
    <property type="term" value="F:hexosyltransferase activity"/>
    <property type="evidence" value="ECO:0007669"/>
    <property type="project" value="UniProtKB-ARBA"/>
</dbReference>
<dbReference type="PANTHER" id="PTHR48043:SF145">
    <property type="entry name" value="FI06409P-RELATED"/>
    <property type="match status" value="1"/>
</dbReference>
<dbReference type="RefSeq" id="WP_161436270.1">
    <property type="nucleotide sequence ID" value="NZ_WXYO01000006.1"/>
</dbReference>
<dbReference type="GO" id="GO:0008194">
    <property type="term" value="F:UDP-glycosyltransferase activity"/>
    <property type="evidence" value="ECO:0007669"/>
    <property type="project" value="InterPro"/>
</dbReference>
<name>A0A6L9EEZ0_9FLAO</name>
<evidence type="ECO:0000256" key="2">
    <source>
        <dbReference type="ARBA" id="ARBA00022679"/>
    </source>
</evidence>
<dbReference type="SUPFAM" id="SSF53756">
    <property type="entry name" value="UDP-Glycosyltransferase/glycogen phosphorylase"/>
    <property type="match status" value="1"/>
</dbReference>
<dbReference type="InterPro" id="IPR050271">
    <property type="entry name" value="UDP-glycosyltransferase"/>
</dbReference>
<proteinExistence type="predicted"/>
<dbReference type="InterPro" id="IPR010610">
    <property type="entry name" value="EryCIII-like_C"/>
</dbReference>
<keyword evidence="5" id="KW-1185">Reference proteome</keyword>
<feature type="domain" description="Erythromycin biosynthesis protein CIII-like C-terminal" evidence="3">
    <location>
        <begin position="328"/>
        <end position="427"/>
    </location>
</feature>